<evidence type="ECO:0000313" key="2">
    <source>
        <dbReference type="EMBL" id="GGI05640.1"/>
    </source>
</evidence>
<organism evidence="2 3">
    <name type="scientific">Isoptericola cucumis</name>
    <dbReference type="NCBI Taxonomy" id="1776856"/>
    <lineage>
        <taxon>Bacteria</taxon>
        <taxon>Bacillati</taxon>
        <taxon>Actinomycetota</taxon>
        <taxon>Actinomycetes</taxon>
        <taxon>Micrococcales</taxon>
        <taxon>Promicromonosporaceae</taxon>
        <taxon>Isoptericola</taxon>
    </lineage>
</organism>
<evidence type="ECO:0000313" key="3">
    <source>
        <dbReference type="Proteomes" id="UP000632535"/>
    </source>
</evidence>
<feature type="transmembrane region" description="Helical" evidence="1">
    <location>
        <begin position="208"/>
        <end position="224"/>
    </location>
</feature>
<keyword evidence="1" id="KW-1133">Transmembrane helix</keyword>
<feature type="transmembrane region" description="Helical" evidence="1">
    <location>
        <begin position="396"/>
        <end position="413"/>
    </location>
</feature>
<name>A0ABQ2B1L2_9MICO</name>
<comment type="caution">
    <text evidence="2">The sequence shown here is derived from an EMBL/GenBank/DDBJ whole genome shotgun (WGS) entry which is preliminary data.</text>
</comment>
<keyword evidence="3" id="KW-1185">Reference proteome</keyword>
<dbReference type="Proteomes" id="UP000632535">
    <property type="component" value="Unassembled WGS sequence"/>
</dbReference>
<gene>
    <name evidence="2" type="ORF">GCM10007368_07180</name>
</gene>
<feature type="transmembrane region" description="Helical" evidence="1">
    <location>
        <begin position="186"/>
        <end position="202"/>
    </location>
</feature>
<accession>A0ABQ2B1L2</accession>
<feature type="transmembrane region" description="Helical" evidence="1">
    <location>
        <begin position="100"/>
        <end position="118"/>
    </location>
</feature>
<feature type="transmembrane region" description="Helical" evidence="1">
    <location>
        <begin position="44"/>
        <end position="62"/>
    </location>
</feature>
<feature type="transmembrane region" description="Helical" evidence="1">
    <location>
        <begin position="130"/>
        <end position="147"/>
    </location>
</feature>
<feature type="transmembrane region" description="Helical" evidence="1">
    <location>
        <begin position="236"/>
        <end position="257"/>
    </location>
</feature>
<feature type="transmembrane region" description="Helical" evidence="1">
    <location>
        <begin position="71"/>
        <end position="94"/>
    </location>
</feature>
<dbReference type="EMBL" id="BMDG01000002">
    <property type="protein sequence ID" value="GGI05640.1"/>
    <property type="molecule type" value="Genomic_DNA"/>
</dbReference>
<evidence type="ECO:0000256" key="1">
    <source>
        <dbReference type="SAM" id="Phobius"/>
    </source>
</evidence>
<dbReference type="RefSeq" id="WP_188522283.1">
    <property type="nucleotide sequence ID" value="NZ_BMDG01000002.1"/>
</dbReference>
<keyword evidence="1" id="KW-0472">Membrane</keyword>
<feature type="transmembrane region" description="Helical" evidence="1">
    <location>
        <begin position="19"/>
        <end position="38"/>
    </location>
</feature>
<sequence length="423" mass="44969">MTAVADPVQAAAPHDVDRAARLVAASTVIVMVGMLFGMKLADRLAVSNIAQVVGIALLFVAYPRLLRARDVILILAGVASVAVASLSISLQYGARILPTHMIYFVLATVYLVAVYRASRDHGAADALSHGVRHAIPVTAVVLVAMLAHDRWTGTEIPDLGFDDNSHAAVAACFLAFASLRFLRTPLRLLVALGFFALALITYSRMPFFFAPLLALAFVTEYRLVRAHAVKVWQVYGAHLVLLAAVVLPGLLAARAAAQFTVFERVLAPGESTSASTASHLELLSLGAQLKMDSAWNLLLGVTPGGFSNSVAGSQVDLTSIAVKDPLVYQAILEGTAPLHSTLGSIVLEFPLWVALLYLAVLARTALALVRRREWVMAMFLVALVVATSLYSSHNELYFVVGLAVPIALAYGNPPATPRAASTA</sequence>
<reference evidence="3" key="1">
    <citation type="journal article" date="2019" name="Int. J. Syst. Evol. Microbiol.">
        <title>The Global Catalogue of Microorganisms (GCM) 10K type strain sequencing project: providing services to taxonomists for standard genome sequencing and annotation.</title>
        <authorList>
            <consortium name="The Broad Institute Genomics Platform"/>
            <consortium name="The Broad Institute Genome Sequencing Center for Infectious Disease"/>
            <person name="Wu L."/>
            <person name="Ma J."/>
        </authorList>
    </citation>
    <scope>NUCLEOTIDE SEQUENCE [LARGE SCALE GENOMIC DNA]</scope>
    <source>
        <strain evidence="3">CCM 8653</strain>
    </source>
</reference>
<feature type="transmembrane region" description="Helical" evidence="1">
    <location>
        <begin position="374"/>
        <end position="390"/>
    </location>
</feature>
<keyword evidence="1" id="KW-0812">Transmembrane</keyword>
<proteinExistence type="predicted"/>
<protein>
    <submittedName>
        <fullName evidence="2">Uncharacterized protein</fullName>
    </submittedName>
</protein>
<feature type="transmembrane region" description="Helical" evidence="1">
    <location>
        <begin position="342"/>
        <end position="362"/>
    </location>
</feature>